<protein>
    <submittedName>
        <fullName evidence="1">Uncharacterized protein</fullName>
    </submittedName>
</protein>
<dbReference type="EMBL" id="JAULSN010000002">
    <property type="protein sequence ID" value="KAK3379741.1"/>
    <property type="molecule type" value="Genomic_DNA"/>
</dbReference>
<name>A0AAE0NDV9_9PEZI</name>
<evidence type="ECO:0000313" key="1">
    <source>
        <dbReference type="EMBL" id="KAK3379741.1"/>
    </source>
</evidence>
<reference evidence="1" key="1">
    <citation type="journal article" date="2023" name="Mol. Phylogenet. Evol.">
        <title>Genome-scale phylogeny and comparative genomics of the fungal order Sordariales.</title>
        <authorList>
            <person name="Hensen N."/>
            <person name="Bonometti L."/>
            <person name="Westerberg I."/>
            <person name="Brannstrom I.O."/>
            <person name="Guillou S."/>
            <person name="Cros-Aarteil S."/>
            <person name="Calhoun S."/>
            <person name="Haridas S."/>
            <person name="Kuo A."/>
            <person name="Mondo S."/>
            <person name="Pangilinan J."/>
            <person name="Riley R."/>
            <person name="LaButti K."/>
            <person name="Andreopoulos B."/>
            <person name="Lipzen A."/>
            <person name="Chen C."/>
            <person name="Yan M."/>
            <person name="Daum C."/>
            <person name="Ng V."/>
            <person name="Clum A."/>
            <person name="Steindorff A."/>
            <person name="Ohm R.A."/>
            <person name="Martin F."/>
            <person name="Silar P."/>
            <person name="Natvig D.O."/>
            <person name="Lalanne C."/>
            <person name="Gautier V."/>
            <person name="Ament-Velasquez S.L."/>
            <person name="Kruys A."/>
            <person name="Hutchinson M.I."/>
            <person name="Powell A.J."/>
            <person name="Barry K."/>
            <person name="Miller A.N."/>
            <person name="Grigoriev I.V."/>
            <person name="Debuchy R."/>
            <person name="Gladieux P."/>
            <person name="Hiltunen Thoren M."/>
            <person name="Johannesson H."/>
        </authorList>
    </citation>
    <scope>NUCLEOTIDE SEQUENCE</scope>
    <source>
        <strain evidence="1">CBS 958.72</strain>
    </source>
</reference>
<keyword evidence="2" id="KW-1185">Reference proteome</keyword>
<sequence>MPRFFLGAEVSELCRALATIPTFSWVALLSLAKPIGLNQAVEPKRSTGVVAGAPLSSDPSFPGERRQLPCHRMRPLQSHSMTFCLMLPARPERNPKGPTLTDNQQKTQAPMTMDLRGGDDDGEEWCCDCCECCCETDILCIGACCACLFWCCRPKSRR</sequence>
<comment type="caution">
    <text evidence="1">The sequence shown here is derived from an EMBL/GenBank/DDBJ whole genome shotgun (WGS) entry which is preliminary data.</text>
</comment>
<dbReference type="AlphaFoldDB" id="A0AAE0NDV9"/>
<evidence type="ECO:0000313" key="2">
    <source>
        <dbReference type="Proteomes" id="UP001287356"/>
    </source>
</evidence>
<dbReference type="Proteomes" id="UP001287356">
    <property type="component" value="Unassembled WGS sequence"/>
</dbReference>
<accession>A0AAE0NDV9</accession>
<reference evidence="1" key="2">
    <citation type="submission" date="2023-06" db="EMBL/GenBank/DDBJ databases">
        <authorList>
            <consortium name="Lawrence Berkeley National Laboratory"/>
            <person name="Haridas S."/>
            <person name="Hensen N."/>
            <person name="Bonometti L."/>
            <person name="Westerberg I."/>
            <person name="Brannstrom I.O."/>
            <person name="Guillou S."/>
            <person name="Cros-Aarteil S."/>
            <person name="Calhoun S."/>
            <person name="Kuo A."/>
            <person name="Mondo S."/>
            <person name="Pangilinan J."/>
            <person name="Riley R."/>
            <person name="Labutti K."/>
            <person name="Andreopoulos B."/>
            <person name="Lipzen A."/>
            <person name="Chen C."/>
            <person name="Yanf M."/>
            <person name="Daum C."/>
            <person name="Ng V."/>
            <person name="Clum A."/>
            <person name="Steindorff A."/>
            <person name="Ohm R."/>
            <person name="Martin F."/>
            <person name="Silar P."/>
            <person name="Natvig D."/>
            <person name="Lalanne C."/>
            <person name="Gautier V."/>
            <person name="Ament-Velasquez S.L."/>
            <person name="Kruys A."/>
            <person name="Hutchinson M.I."/>
            <person name="Powell A.J."/>
            <person name="Barry K."/>
            <person name="Miller A.N."/>
            <person name="Grigoriev I.V."/>
            <person name="Debuchy R."/>
            <person name="Gladieux P."/>
            <person name="Thoren M.H."/>
            <person name="Johannesson H."/>
        </authorList>
    </citation>
    <scope>NUCLEOTIDE SEQUENCE</scope>
    <source>
        <strain evidence="1">CBS 958.72</strain>
    </source>
</reference>
<gene>
    <name evidence="1" type="ORF">B0T24DRAFT_612833</name>
</gene>
<organism evidence="1 2">
    <name type="scientific">Lasiosphaeria ovina</name>
    <dbReference type="NCBI Taxonomy" id="92902"/>
    <lineage>
        <taxon>Eukaryota</taxon>
        <taxon>Fungi</taxon>
        <taxon>Dikarya</taxon>
        <taxon>Ascomycota</taxon>
        <taxon>Pezizomycotina</taxon>
        <taxon>Sordariomycetes</taxon>
        <taxon>Sordariomycetidae</taxon>
        <taxon>Sordariales</taxon>
        <taxon>Lasiosphaeriaceae</taxon>
        <taxon>Lasiosphaeria</taxon>
    </lineage>
</organism>
<proteinExistence type="predicted"/>